<evidence type="ECO:0008006" key="3">
    <source>
        <dbReference type="Google" id="ProtNLM"/>
    </source>
</evidence>
<dbReference type="RefSeq" id="WP_381525507.1">
    <property type="nucleotide sequence ID" value="NZ_JBHULN010000013.1"/>
</dbReference>
<accession>A0ABW5M8C7</accession>
<keyword evidence="2" id="KW-1185">Reference proteome</keyword>
<evidence type="ECO:0000313" key="1">
    <source>
        <dbReference type="EMBL" id="MFD2572919.1"/>
    </source>
</evidence>
<proteinExistence type="predicted"/>
<reference evidence="2" key="1">
    <citation type="journal article" date="2019" name="Int. J. Syst. Evol. Microbiol.">
        <title>The Global Catalogue of Microorganisms (GCM) 10K type strain sequencing project: providing services to taxonomists for standard genome sequencing and annotation.</title>
        <authorList>
            <consortium name="The Broad Institute Genomics Platform"/>
            <consortium name="The Broad Institute Genome Sequencing Center for Infectious Disease"/>
            <person name="Wu L."/>
            <person name="Ma J."/>
        </authorList>
    </citation>
    <scope>NUCLEOTIDE SEQUENCE [LARGE SCALE GENOMIC DNA]</scope>
    <source>
        <strain evidence="2">KCTC 42805</strain>
    </source>
</reference>
<organism evidence="1 2">
    <name type="scientific">Spirosoma soli</name>
    <dbReference type="NCBI Taxonomy" id="1770529"/>
    <lineage>
        <taxon>Bacteria</taxon>
        <taxon>Pseudomonadati</taxon>
        <taxon>Bacteroidota</taxon>
        <taxon>Cytophagia</taxon>
        <taxon>Cytophagales</taxon>
        <taxon>Cytophagaceae</taxon>
        <taxon>Spirosoma</taxon>
    </lineage>
</organism>
<dbReference type="InterPro" id="IPR011989">
    <property type="entry name" value="ARM-like"/>
</dbReference>
<sequence length="159" mass="17905">MAWSDQNVIAELISTAPLMSEKEWDNSTNPQDSMRLYLYMAHASLVADRHMKEAIIPLLERAGYGDLSETMRTLRNVLIETVDGDVEQLIAPCLIAVTLPQPGCRMWALDTLEMFLDKPEVRSVFEQALNDKEAGIRESAKIALESFEDSKEGYPRSIS</sequence>
<dbReference type="Proteomes" id="UP001597469">
    <property type="component" value="Unassembled WGS sequence"/>
</dbReference>
<evidence type="ECO:0000313" key="2">
    <source>
        <dbReference type="Proteomes" id="UP001597469"/>
    </source>
</evidence>
<protein>
    <recommendedName>
        <fullName evidence="3">HEAT repeat domain-containing protein</fullName>
    </recommendedName>
</protein>
<dbReference type="EMBL" id="JBHULN010000013">
    <property type="protein sequence ID" value="MFD2572919.1"/>
    <property type="molecule type" value="Genomic_DNA"/>
</dbReference>
<name>A0ABW5M8C7_9BACT</name>
<gene>
    <name evidence="1" type="ORF">ACFSUS_19915</name>
</gene>
<comment type="caution">
    <text evidence="1">The sequence shown here is derived from an EMBL/GenBank/DDBJ whole genome shotgun (WGS) entry which is preliminary data.</text>
</comment>
<dbReference type="Gene3D" id="1.25.10.10">
    <property type="entry name" value="Leucine-rich Repeat Variant"/>
    <property type="match status" value="1"/>
</dbReference>